<dbReference type="RefSeq" id="WP_103203563.1">
    <property type="nucleotide sequence ID" value="NZ_CVTD020000025.1"/>
</dbReference>
<evidence type="ECO:0000313" key="4">
    <source>
        <dbReference type="EMBL" id="CRZ35485.1"/>
    </source>
</evidence>
<dbReference type="PROSITE" id="PS50005">
    <property type="entry name" value="TPR"/>
    <property type="match status" value="1"/>
</dbReference>
<keyword evidence="1" id="KW-0802">TPR repeat</keyword>
<keyword evidence="3" id="KW-1133">Transmembrane helix</keyword>
<feature type="compositionally biased region" description="Polar residues" evidence="2">
    <location>
        <begin position="8"/>
        <end position="29"/>
    </location>
</feature>
<protein>
    <submittedName>
        <fullName evidence="4">Uncharacterized protein</fullName>
    </submittedName>
</protein>
<dbReference type="InterPro" id="IPR011990">
    <property type="entry name" value="TPR-like_helical_dom_sf"/>
</dbReference>
<dbReference type="EMBL" id="CVTD020000025">
    <property type="protein sequence ID" value="CRZ35485.1"/>
    <property type="molecule type" value="Genomic_DNA"/>
</dbReference>
<keyword evidence="5" id="KW-1185">Reference proteome</keyword>
<reference evidence="4 5" key="1">
    <citation type="submission" date="2015-06" db="EMBL/GenBank/DDBJ databases">
        <authorList>
            <person name="Wibberg Daniel"/>
        </authorList>
    </citation>
    <scope>NUCLEOTIDE SEQUENCE [LARGE SCALE GENOMIC DNA]</scope>
    <source>
        <strain evidence="4 5">T3/55T</strain>
    </source>
</reference>
<evidence type="ECO:0000313" key="5">
    <source>
        <dbReference type="Proteomes" id="UP000236497"/>
    </source>
</evidence>
<dbReference type="InterPro" id="IPR019734">
    <property type="entry name" value="TPR_rpt"/>
</dbReference>
<dbReference type="SMART" id="SM00028">
    <property type="entry name" value="TPR"/>
    <property type="match status" value="2"/>
</dbReference>
<feature type="transmembrane region" description="Helical" evidence="3">
    <location>
        <begin position="47"/>
        <end position="69"/>
    </location>
</feature>
<evidence type="ECO:0000256" key="3">
    <source>
        <dbReference type="SAM" id="Phobius"/>
    </source>
</evidence>
<dbReference type="Gene3D" id="1.25.40.10">
    <property type="entry name" value="Tetratricopeptide repeat domain"/>
    <property type="match status" value="1"/>
</dbReference>
<dbReference type="OrthoDB" id="1911733at2"/>
<sequence>MEVPNNLIGENNQNTNEAMNEQSSDNSMAETACDSANDIKLKVPLPVILFLGTIIIVSVISLIKFPGILKDYRTFKTAKERVEYGETSQVLNDLHILTEKYPESLPIIIRTIEQSLENGYYEYAAYVHDTYMVGKKLTNAEYQWVETYTSWLDKYFYTTDQVNAIINQALDYSDEETIRQEIIYNLIGLLFDENINHAVVNYFLGLYEYNTEYAINYFMDCYRDDPECYDVRVQLGNRYRRAGDYENALLYIYEALAKDKRDAGALRALSIIHMLKGDFAEGLKAAQEAYNYNPDGNYIRETYMIALNFNGNNKEAEAIKNEIIELNGQLDLDTLSLLNGDLTLEEYYLDWEVYAW</sequence>
<evidence type="ECO:0000256" key="2">
    <source>
        <dbReference type="SAM" id="MobiDB-lite"/>
    </source>
</evidence>
<feature type="region of interest" description="Disordered" evidence="2">
    <location>
        <begin position="1"/>
        <end position="30"/>
    </location>
</feature>
<organism evidence="4 5">
    <name type="scientific">Herbinix hemicellulosilytica</name>
    <dbReference type="NCBI Taxonomy" id="1564487"/>
    <lineage>
        <taxon>Bacteria</taxon>
        <taxon>Bacillati</taxon>
        <taxon>Bacillota</taxon>
        <taxon>Clostridia</taxon>
        <taxon>Lachnospirales</taxon>
        <taxon>Lachnospiraceae</taxon>
        <taxon>Herbinix</taxon>
    </lineage>
</organism>
<name>A0A0H5SK55_HERHM</name>
<dbReference type="AlphaFoldDB" id="A0A0H5SK55"/>
<accession>A0A0H5SK55</accession>
<keyword evidence="3" id="KW-0472">Membrane</keyword>
<keyword evidence="3" id="KW-0812">Transmembrane</keyword>
<dbReference type="SUPFAM" id="SSF48452">
    <property type="entry name" value="TPR-like"/>
    <property type="match status" value="1"/>
</dbReference>
<dbReference type="Proteomes" id="UP000236497">
    <property type="component" value="Unassembled WGS sequence"/>
</dbReference>
<feature type="repeat" description="TPR" evidence="1">
    <location>
        <begin position="229"/>
        <end position="262"/>
    </location>
</feature>
<gene>
    <name evidence="4" type="ORF">HHT355_2296</name>
</gene>
<evidence type="ECO:0000256" key="1">
    <source>
        <dbReference type="PROSITE-ProRule" id="PRU00339"/>
    </source>
</evidence>
<proteinExistence type="predicted"/>